<proteinExistence type="predicted"/>
<organism evidence="1 2">
    <name type="scientific">Euplotes crassus</name>
    <dbReference type="NCBI Taxonomy" id="5936"/>
    <lineage>
        <taxon>Eukaryota</taxon>
        <taxon>Sar</taxon>
        <taxon>Alveolata</taxon>
        <taxon>Ciliophora</taxon>
        <taxon>Intramacronucleata</taxon>
        <taxon>Spirotrichea</taxon>
        <taxon>Hypotrichia</taxon>
        <taxon>Euplotida</taxon>
        <taxon>Euplotidae</taxon>
        <taxon>Moneuplotes</taxon>
    </lineage>
</organism>
<dbReference type="Proteomes" id="UP001295684">
    <property type="component" value="Unassembled WGS sequence"/>
</dbReference>
<keyword evidence="2" id="KW-1185">Reference proteome</keyword>
<evidence type="ECO:0000313" key="2">
    <source>
        <dbReference type="Proteomes" id="UP001295684"/>
    </source>
</evidence>
<sequence length="193" mass="22811">MKLAHPKPSVNSFSPSFTPKRRIKIRCFLDRKKSHDTREDQRAILDFKSSRNFKESFMSQLSSQFPDIKFKRTERALSPKIPKRKKMILYKDILRKKVRSHEEPCLDEQQKMAVYLQNMHTSIKDKAHSKVKDCMKRNLKCPGFLQRVRRRIQLNSPSRNLTGIPTTITSTYLRNLKPKCSKRSKMQCLDPQC</sequence>
<protein>
    <submittedName>
        <fullName evidence="1">Uncharacterized protein</fullName>
    </submittedName>
</protein>
<evidence type="ECO:0000313" key="1">
    <source>
        <dbReference type="EMBL" id="CAI2384694.1"/>
    </source>
</evidence>
<reference evidence="1" key="1">
    <citation type="submission" date="2023-07" db="EMBL/GenBank/DDBJ databases">
        <authorList>
            <consortium name="AG Swart"/>
            <person name="Singh M."/>
            <person name="Singh A."/>
            <person name="Seah K."/>
            <person name="Emmerich C."/>
        </authorList>
    </citation>
    <scope>NUCLEOTIDE SEQUENCE</scope>
    <source>
        <strain evidence="1">DP1</strain>
    </source>
</reference>
<comment type="caution">
    <text evidence="1">The sequence shown here is derived from an EMBL/GenBank/DDBJ whole genome shotgun (WGS) entry which is preliminary data.</text>
</comment>
<accession>A0AAD2D804</accession>
<gene>
    <name evidence="1" type="ORF">ECRASSUSDP1_LOCUS26228</name>
</gene>
<name>A0AAD2D804_EUPCR</name>
<dbReference type="AlphaFoldDB" id="A0AAD2D804"/>
<dbReference type="EMBL" id="CAMPGE010027031">
    <property type="protein sequence ID" value="CAI2384694.1"/>
    <property type="molecule type" value="Genomic_DNA"/>
</dbReference>